<dbReference type="eggNOG" id="COG1135">
    <property type="taxonomic scope" value="Bacteria"/>
</dbReference>
<evidence type="ECO:0000256" key="1">
    <source>
        <dbReference type="ARBA" id="ARBA00005417"/>
    </source>
</evidence>
<keyword evidence="2" id="KW-0813">Transport</keyword>
<dbReference type="EMBL" id="CP000853">
    <property type="protein sequence ID" value="ABW17692.1"/>
    <property type="molecule type" value="Genomic_DNA"/>
</dbReference>
<dbReference type="CDD" id="cd03258">
    <property type="entry name" value="ABC_MetN_methionine_transporter"/>
    <property type="match status" value="1"/>
</dbReference>
<keyword evidence="4" id="KW-0547">Nucleotide-binding</keyword>
<evidence type="ECO:0000256" key="8">
    <source>
        <dbReference type="ARBA" id="ARBA00023136"/>
    </source>
</evidence>
<dbReference type="SUPFAM" id="SSF55021">
    <property type="entry name" value="ACT-like"/>
    <property type="match status" value="1"/>
</dbReference>
<evidence type="ECO:0000256" key="7">
    <source>
        <dbReference type="ARBA" id="ARBA00022970"/>
    </source>
</evidence>
<evidence type="ECO:0000256" key="4">
    <source>
        <dbReference type="ARBA" id="ARBA00022741"/>
    </source>
</evidence>
<evidence type="ECO:0000256" key="5">
    <source>
        <dbReference type="ARBA" id="ARBA00022840"/>
    </source>
</evidence>
<dbReference type="Pfam" id="PF09383">
    <property type="entry name" value="NIL"/>
    <property type="match status" value="1"/>
</dbReference>
<organism evidence="10 11">
    <name type="scientific">Alkaliphilus oremlandii (strain OhILAs)</name>
    <name type="common">Clostridium oremlandii (strain OhILAs)</name>
    <dbReference type="NCBI Taxonomy" id="350688"/>
    <lineage>
        <taxon>Bacteria</taxon>
        <taxon>Bacillati</taxon>
        <taxon>Bacillota</taxon>
        <taxon>Clostridia</taxon>
        <taxon>Peptostreptococcales</taxon>
        <taxon>Natronincolaceae</taxon>
        <taxon>Alkaliphilus</taxon>
    </lineage>
</organism>
<dbReference type="InterPro" id="IPR017871">
    <property type="entry name" value="ABC_transporter-like_CS"/>
</dbReference>
<dbReference type="SUPFAM" id="SSF52540">
    <property type="entry name" value="P-loop containing nucleoside triphosphate hydrolases"/>
    <property type="match status" value="1"/>
</dbReference>
<protein>
    <submittedName>
        <fullName evidence="10">ABC transporter related</fullName>
    </submittedName>
</protein>
<dbReference type="Gene3D" id="3.30.70.260">
    <property type="match status" value="1"/>
</dbReference>
<reference evidence="11" key="1">
    <citation type="submission" date="2007-10" db="EMBL/GenBank/DDBJ databases">
        <title>Complete genome of Alkaliphilus oremlandii OhILAs.</title>
        <authorList>
            <person name="Copeland A."/>
            <person name="Lucas S."/>
            <person name="Lapidus A."/>
            <person name="Barry K."/>
            <person name="Detter J.C."/>
            <person name="Glavina del Rio T."/>
            <person name="Hammon N."/>
            <person name="Israni S."/>
            <person name="Dalin E."/>
            <person name="Tice H."/>
            <person name="Pitluck S."/>
            <person name="Chain P."/>
            <person name="Malfatti S."/>
            <person name="Shin M."/>
            <person name="Vergez L."/>
            <person name="Schmutz J."/>
            <person name="Larimer F."/>
            <person name="Land M."/>
            <person name="Hauser L."/>
            <person name="Kyrpides N."/>
            <person name="Mikhailova N."/>
            <person name="Stolz J.F."/>
            <person name="Dawson A."/>
            <person name="Fisher E."/>
            <person name="Crable B."/>
            <person name="Perera E."/>
            <person name="Lisak J."/>
            <person name="Ranganathan M."/>
            <person name="Basu P."/>
            <person name="Richardson P."/>
        </authorList>
    </citation>
    <scope>NUCLEOTIDE SEQUENCE [LARGE SCALE GENOMIC DNA]</scope>
    <source>
        <strain evidence="11">OhILAs</strain>
    </source>
</reference>
<dbReference type="GO" id="GO:0005524">
    <property type="term" value="F:ATP binding"/>
    <property type="evidence" value="ECO:0007669"/>
    <property type="project" value="UniProtKB-KW"/>
</dbReference>
<dbReference type="KEGG" id="aoe:Clos_0125"/>
<dbReference type="STRING" id="350688.Clos_0125"/>
<dbReference type="GO" id="GO:0016887">
    <property type="term" value="F:ATP hydrolysis activity"/>
    <property type="evidence" value="ECO:0007669"/>
    <property type="project" value="InterPro"/>
</dbReference>
<feature type="domain" description="ABC transporter" evidence="9">
    <location>
        <begin position="2"/>
        <end position="241"/>
    </location>
</feature>
<proteinExistence type="inferred from homology"/>
<dbReference type="Proteomes" id="UP000000269">
    <property type="component" value="Chromosome"/>
</dbReference>
<name>A8MFQ3_ALKOO</name>
<evidence type="ECO:0000256" key="2">
    <source>
        <dbReference type="ARBA" id="ARBA00022448"/>
    </source>
</evidence>
<sequence length="347" mass="38904">MIEIVNVSKIFDDSKNKVHAVQDVSLKVEKGQIYGIIGYSGAGKSTLIRCINLLERPTTGKVLFKGEDITLLSEKELREKRKKIGMIFQNFNLFNSRDVYHNIAYPLKGANLSKEEERKKVKALLELVGLSDKEHAYPSQLSGGQKQRVAIARALANDPEVLLCDEATSALDPKTTKSILELLKELREKLGLTIILITHEMAVIKDICDRVSVMENGKVVEEGDIVKIFSRPENQTTKGFLETATNTSKIYELLQLKDNIFNIRDEDVLTKVNYLGEATKDALISEVSRKFSINASILYGNLEVLGKTPVGELIVLFSGNREDIFKGIDYFREKGLIVEVMDHGRNS</sequence>
<dbReference type="PROSITE" id="PS50893">
    <property type="entry name" value="ABC_TRANSPORTER_2"/>
    <property type="match status" value="1"/>
</dbReference>
<gene>
    <name evidence="10" type="ordered locus">Clos_0125</name>
</gene>
<dbReference type="InterPro" id="IPR027417">
    <property type="entry name" value="P-loop_NTPase"/>
</dbReference>
<keyword evidence="6" id="KW-1278">Translocase</keyword>
<evidence type="ECO:0000313" key="11">
    <source>
        <dbReference type="Proteomes" id="UP000000269"/>
    </source>
</evidence>
<evidence type="ECO:0000259" key="9">
    <source>
        <dbReference type="PROSITE" id="PS50893"/>
    </source>
</evidence>
<dbReference type="FunFam" id="3.40.50.300:FF:000056">
    <property type="entry name" value="Cell division ATP-binding protein FtsE"/>
    <property type="match status" value="1"/>
</dbReference>
<dbReference type="InterPro" id="IPR050086">
    <property type="entry name" value="MetN_ABC_transporter-like"/>
</dbReference>
<dbReference type="RefSeq" id="WP_012158007.1">
    <property type="nucleotide sequence ID" value="NC_009922.1"/>
</dbReference>
<dbReference type="SMART" id="SM00382">
    <property type="entry name" value="AAA"/>
    <property type="match status" value="1"/>
</dbReference>
<keyword evidence="7" id="KW-0029">Amino-acid transport</keyword>
<dbReference type="Pfam" id="PF00005">
    <property type="entry name" value="ABC_tran"/>
    <property type="match status" value="1"/>
</dbReference>
<dbReference type="PANTHER" id="PTHR43166:SF30">
    <property type="entry name" value="METHIONINE IMPORT ATP-BINDING PROTEIN METN"/>
    <property type="match status" value="1"/>
</dbReference>
<keyword evidence="11" id="KW-1185">Reference proteome</keyword>
<dbReference type="InterPro" id="IPR003593">
    <property type="entry name" value="AAA+_ATPase"/>
</dbReference>
<dbReference type="PANTHER" id="PTHR43166">
    <property type="entry name" value="AMINO ACID IMPORT ATP-BINDING PROTEIN"/>
    <property type="match status" value="1"/>
</dbReference>
<dbReference type="GO" id="GO:0006865">
    <property type="term" value="P:amino acid transport"/>
    <property type="evidence" value="ECO:0007669"/>
    <property type="project" value="UniProtKB-KW"/>
</dbReference>
<evidence type="ECO:0000256" key="3">
    <source>
        <dbReference type="ARBA" id="ARBA00022475"/>
    </source>
</evidence>
<dbReference type="InterPro" id="IPR018449">
    <property type="entry name" value="NIL_domain"/>
</dbReference>
<dbReference type="InterPro" id="IPR041701">
    <property type="entry name" value="MetN_ABC"/>
</dbReference>
<evidence type="ECO:0000313" key="10">
    <source>
        <dbReference type="EMBL" id="ABW17692.1"/>
    </source>
</evidence>
<dbReference type="InterPro" id="IPR045865">
    <property type="entry name" value="ACT-like_dom_sf"/>
</dbReference>
<keyword evidence="3" id="KW-1003">Cell membrane</keyword>
<keyword evidence="8" id="KW-0472">Membrane</keyword>
<accession>A8MFQ3</accession>
<evidence type="ECO:0000256" key="6">
    <source>
        <dbReference type="ARBA" id="ARBA00022967"/>
    </source>
</evidence>
<keyword evidence="5" id="KW-0067">ATP-binding</keyword>
<dbReference type="AlphaFoldDB" id="A8MFQ3"/>
<dbReference type="SMART" id="SM00930">
    <property type="entry name" value="NIL"/>
    <property type="match status" value="1"/>
</dbReference>
<dbReference type="GO" id="GO:0005886">
    <property type="term" value="C:plasma membrane"/>
    <property type="evidence" value="ECO:0007669"/>
    <property type="project" value="UniProtKB-ARBA"/>
</dbReference>
<dbReference type="OrthoDB" id="9804199at2"/>
<dbReference type="Gene3D" id="3.40.50.300">
    <property type="entry name" value="P-loop containing nucleotide triphosphate hydrolases"/>
    <property type="match status" value="1"/>
</dbReference>
<dbReference type="HOGENOM" id="CLU_000604_1_3_9"/>
<dbReference type="InterPro" id="IPR003439">
    <property type="entry name" value="ABC_transporter-like_ATP-bd"/>
</dbReference>
<comment type="similarity">
    <text evidence="1">Belongs to the ABC transporter superfamily.</text>
</comment>
<dbReference type="PROSITE" id="PS00211">
    <property type="entry name" value="ABC_TRANSPORTER_1"/>
    <property type="match status" value="1"/>
</dbReference>